<feature type="region of interest" description="Disordered" evidence="1">
    <location>
        <begin position="30"/>
        <end position="61"/>
    </location>
</feature>
<dbReference type="EMBL" id="JACHDY010000007">
    <property type="protein sequence ID" value="MBB5319253.1"/>
    <property type="molecule type" value="Genomic_DNA"/>
</dbReference>
<keyword evidence="2" id="KW-0732">Signal</keyword>
<sequence>MATRFVAFGGWLSAVALCSVPSAPVHAQQAQPSSAPVVQPGAPGTPSRRLPSSTTATAPQRSQADVEFMQGMIMHHGQAVEMTALIPSHTENKEIRSLGARIGLSQADEMKFMKRWLRARGEPVAMTMSAAMPGMPDMDRSGSPMPAMPGMLTSKQMEALRQASGAEFDRLFLTGMIQHHNGALVMVKQLFDTPGAGQDAELFDFATDADNTQRAEIGIMQDMLKEKR</sequence>
<feature type="chain" id="PRO_5031322017" evidence="2">
    <location>
        <begin position="28"/>
        <end position="228"/>
    </location>
</feature>
<evidence type="ECO:0000256" key="2">
    <source>
        <dbReference type="SAM" id="SignalP"/>
    </source>
</evidence>
<reference evidence="4" key="1">
    <citation type="submission" date="2020-08" db="EMBL/GenBank/DDBJ databases">
        <title>Genomic Encyclopedia of Type Strains, Phase IV (KMG-V): Genome sequencing to study the core and pangenomes of soil and plant-associated prokaryotes.</title>
        <authorList>
            <person name="Whitman W."/>
        </authorList>
    </citation>
    <scope>NUCLEOTIDE SEQUENCE [LARGE SCALE GENOMIC DNA]</scope>
    <source>
        <strain evidence="4">M8UP27</strain>
    </source>
</reference>
<accession>A0A7W8IN73</accession>
<dbReference type="InterPro" id="IPR005183">
    <property type="entry name" value="DUF305_CopM-like"/>
</dbReference>
<name>A0A7W8IN73_9BACT</name>
<dbReference type="InterPro" id="IPR012347">
    <property type="entry name" value="Ferritin-like"/>
</dbReference>
<dbReference type="Pfam" id="PF03713">
    <property type="entry name" value="DUF305"/>
    <property type="match status" value="1"/>
</dbReference>
<evidence type="ECO:0000259" key="3">
    <source>
        <dbReference type="Pfam" id="PF03713"/>
    </source>
</evidence>
<gene>
    <name evidence="4" type="ORF">HDF09_003959</name>
</gene>
<comment type="caution">
    <text evidence="4">The sequence shown here is derived from an EMBL/GenBank/DDBJ whole genome shotgun (WGS) entry which is preliminary data.</text>
</comment>
<dbReference type="PANTHER" id="PTHR36933">
    <property type="entry name" value="SLL0788 PROTEIN"/>
    <property type="match status" value="1"/>
</dbReference>
<organism evidence="4 5">
    <name type="scientific">Tunturiibacter empetritectus</name>
    <dbReference type="NCBI Taxonomy" id="3069691"/>
    <lineage>
        <taxon>Bacteria</taxon>
        <taxon>Pseudomonadati</taxon>
        <taxon>Acidobacteriota</taxon>
        <taxon>Terriglobia</taxon>
        <taxon>Terriglobales</taxon>
        <taxon>Acidobacteriaceae</taxon>
        <taxon>Tunturiibacter</taxon>
    </lineage>
</organism>
<dbReference type="Gene3D" id="1.20.1260.10">
    <property type="match status" value="1"/>
</dbReference>
<proteinExistence type="predicted"/>
<protein>
    <submittedName>
        <fullName evidence="4">Uncharacterized protein (DUF305 family)</fullName>
    </submittedName>
</protein>
<dbReference type="PANTHER" id="PTHR36933:SF1">
    <property type="entry name" value="SLL0788 PROTEIN"/>
    <property type="match status" value="1"/>
</dbReference>
<feature type="signal peptide" evidence="2">
    <location>
        <begin position="1"/>
        <end position="27"/>
    </location>
</feature>
<evidence type="ECO:0000313" key="4">
    <source>
        <dbReference type="EMBL" id="MBB5319253.1"/>
    </source>
</evidence>
<evidence type="ECO:0000256" key="1">
    <source>
        <dbReference type="SAM" id="MobiDB-lite"/>
    </source>
</evidence>
<feature type="domain" description="DUF305" evidence="3">
    <location>
        <begin position="65"/>
        <end position="224"/>
    </location>
</feature>
<evidence type="ECO:0000313" key="5">
    <source>
        <dbReference type="Proteomes" id="UP000568106"/>
    </source>
</evidence>
<dbReference type="AlphaFoldDB" id="A0A7W8IN73"/>
<keyword evidence="5" id="KW-1185">Reference proteome</keyword>
<feature type="compositionally biased region" description="Polar residues" evidence="1">
    <location>
        <begin position="50"/>
        <end position="61"/>
    </location>
</feature>
<dbReference type="Proteomes" id="UP000568106">
    <property type="component" value="Unassembled WGS sequence"/>
</dbReference>